<name>A0ACB8UZQ8_9EURO</name>
<accession>A0ACB8UZQ8</accession>
<evidence type="ECO:0000313" key="1">
    <source>
        <dbReference type="EMBL" id="KAI2389106.1"/>
    </source>
</evidence>
<proteinExistence type="predicted"/>
<protein>
    <submittedName>
        <fullName evidence="1">Uncharacterized protein</fullName>
    </submittedName>
</protein>
<gene>
    <name evidence="1" type="ORF">LOY88_002263</name>
</gene>
<dbReference type="EMBL" id="JALBCA010000026">
    <property type="protein sequence ID" value="KAI2389106.1"/>
    <property type="molecule type" value="Genomic_DNA"/>
</dbReference>
<sequence>MSSQPALPGPPPQPHFTAVPLPANFATLVPEAAVFDYKDDGDGDGYDDDERLVTASVNHFITLSTIFSHQMLFQRRHPDFPPSWRYGQPHINPSSESARTGGSSMRPVVLVCSSGPEQGKLQKWEVEKLKREMKTESKRQMRLERKLQQCRAMEERIRARMS</sequence>
<organism evidence="1">
    <name type="scientific">Ophidiomyces ophidiicola</name>
    <dbReference type="NCBI Taxonomy" id="1387563"/>
    <lineage>
        <taxon>Eukaryota</taxon>
        <taxon>Fungi</taxon>
        <taxon>Dikarya</taxon>
        <taxon>Ascomycota</taxon>
        <taxon>Pezizomycotina</taxon>
        <taxon>Eurotiomycetes</taxon>
        <taxon>Eurotiomycetidae</taxon>
        <taxon>Onygenales</taxon>
        <taxon>Onygenaceae</taxon>
        <taxon>Ophidiomyces</taxon>
    </lineage>
</organism>
<reference evidence="1" key="1">
    <citation type="journal article" date="2022" name="bioRxiv">
        <title>Population genetic analysis of Ophidiomyces ophidiicola, the causative agent of snake fungal disease, indicates recent introductions to the USA.</title>
        <authorList>
            <person name="Ladner J.T."/>
            <person name="Palmer J.M."/>
            <person name="Ettinger C.L."/>
            <person name="Stajich J.E."/>
            <person name="Farrell T.M."/>
            <person name="Glorioso B.M."/>
            <person name="Lawson B."/>
            <person name="Price S.J."/>
            <person name="Stengle A.G."/>
            <person name="Grear D.A."/>
            <person name="Lorch J.M."/>
        </authorList>
    </citation>
    <scope>NUCLEOTIDE SEQUENCE</scope>
    <source>
        <strain evidence="1">NWHC 24266-5</strain>
    </source>
</reference>
<comment type="caution">
    <text evidence="1">The sequence shown here is derived from an EMBL/GenBank/DDBJ whole genome shotgun (WGS) entry which is preliminary data.</text>
</comment>